<comment type="caution">
    <text evidence="1">The sequence shown here is derived from an EMBL/GenBank/DDBJ whole genome shotgun (WGS) entry which is preliminary data.</text>
</comment>
<dbReference type="EMBL" id="CM035437">
    <property type="protein sequence ID" value="KAH7286330.1"/>
    <property type="molecule type" value="Genomic_DNA"/>
</dbReference>
<sequence length="113" mass="12822">MLPVLHARFLLTLHRFQFIWVTTKTMISSLSAKYFVGKVFRDVKDAVSPYQAHGMFAHVHHLWDRPVESDANTVCDLHVTASASYQATSKKGMRVATKRLNLLLPLCMSYIAS</sequence>
<reference evidence="1" key="1">
    <citation type="submission" date="2021-08" db="EMBL/GenBank/DDBJ databases">
        <title>WGS assembly of Ceratopteris richardii.</title>
        <authorList>
            <person name="Marchant D.B."/>
            <person name="Chen G."/>
            <person name="Jenkins J."/>
            <person name="Shu S."/>
            <person name="Leebens-Mack J."/>
            <person name="Grimwood J."/>
            <person name="Schmutz J."/>
            <person name="Soltis P."/>
            <person name="Soltis D."/>
            <person name="Chen Z.-H."/>
        </authorList>
    </citation>
    <scope>NUCLEOTIDE SEQUENCE</scope>
    <source>
        <strain evidence="1">Whitten #5841</strain>
        <tissue evidence="1">Leaf</tissue>
    </source>
</reference>
<evidence type="ECO:0000313" key="2">
    <source>
        <dbReference type="Proteomes" id="UP000825935"/>
    </source>
</evidence>
<dbReference type="AlphaFoldDB" id="A0A8T2QRW2"/>
<protein>
    <submittedName>
        <fullName evidence="1">Uncharacterized protein</fullName>
    </submittedName>
</protein>
<accession>A0A8T2QRW2</accession>
<proteinExistence type="predicted"/>
<evidence type="ECO:0000313" key="1">
    <source>
        <dbReference type="EMBL" id="KAH7286330.1"/>
    </source>
</evidence>
<dbReference type="Proteomes" id="UP000825935">
    <property type="component" value="Chromosome 32"/>
</dbReference>
<gene>
    <name evidence="1" type="ORF">KP509_32G001600</name>
</gene>
<keyword evidence="2" id="KW-1185">Reference proteome</keyword>
<organism evidence="1 2">
    <name type="scientific">Ceratopteris richardii</name>
    <name type="common">Triangle waterfern</name>
    <dbReference type="NCBI Taxonomy" id="49495"/>
    <lineage>
        <taxon>Eukaryota</taxon>
        <taxon>Viridiplantae</taxon>
        <taxon>Streptophyta</taxon>
        <taxon>Embryophyta</taxon>
        <taxon>Tracheophyta</taxon>
        <taxon>Polypodiopsida</taxon>
        <taxon>Polypodiidae</taxon>
        <taxon>Polypodiales</taxon>
        <taxon>Pteridineae</taxon>
        <taxon>Pteridaceae</taxon>
        <taxon>Parkerioideae</taxon>
        <taxon>Ceratopteris</taxon>
    </lineage>
</organism>
<name>A0A8T2QRW2_CERRI</name>